<dbReference type="eggNOG" id="ENOG50338BU">
    <property type="taxonomic scope" value="Bacteria"/>
</dbReference>
<dbReference type="InterPro" id="IPR009078">
    <property type="entry name" value="Ferritin-like_SF"/>
</dbReference>
<organism evidence="1 2">
    <name type="scientific">Thermomicrobium roseum (strain ATCC 27502 / DSM 5159 / P-2)</name>
    <dbReference type="NCBI Taxonomy" id="309801"/>
    <lineage>
        <taxon>Bacteria</taxon>
        <taxon>Pseudomonadati</taxon>
        <taxon>Thermomicrobiota</taxon>
        <taxon>Thermomicrobia</taxon>
        <taxon>Thermomicrobiales</taxon>
        <taxon>Thermomicrobiaceae</taxon>
        <taxon>Thermomicrobium</taxon>
    </lineage>
</organism>
<dbReference type="AlphaFoldDB" id="B9L2W7"/>
<dbReference type="Proteomes" id="UP000000447">
    <property type="component" value="Plasmid unnamed"/>
</dbReference>
<geneLocation type="plasmid" evidence="2">
    <name>Tros</name>
</geneLocation>
<dbReference type="Pfam" id="PF13668">
    <property type="entry name" value="Ferritin_2"/>
    <property type="match status" value="1"/>
</dbReference>
<gene>
    <name evidence="1" type="ordered locus">trd_A0131</name>
</gene>
<sequence>MQCQSVQDIISIAATAEALAVTVIGEALAAAERGELALTEDERTFLRAARAAEQAHYEVLTAAGAKPLTLVFTVPDTRAVSDPVLLLRTAIGLEEAFIAAYCAAAQQFASLGQPDLVRVAVQIGGVEAEHRALLRHFAILRGALGGVPDDVAYQKALFSSVGSAADALIQLGWIGGSGPEIRYPGPGAIDTRGVKQLRP</sequence>
<accession>B9L2W7</accession>
<evidence type="ECO:0000313" key="2">
    <source>
        <dbReference type="Proteomes" id="UP000000447"/>
    </source>
</evidence>
<evidence type="ECO:0008006" key="3">
    <source>
        <dbReference type="Google" id="ProtNLM"/>
    </source>
</evidence>
<dbReference type="HOGENOM" id="CLU_1371649_0_0_0"/>
<reference evidence="1 2" key="1">
    <citation type="journal article" date="2009" name="PLoS ONE">
        <title>Complete genome sequence of the aerobic CO-oxidizing thermophile Thermomicrobium roseum.</title>
        <authorList>
            <person name="Wu D."/>
            <person name="Raymond J."/>
            <person name="Wu M."/>
            <person name="Chatterji S."/>
            <person name="Ren Q."/>
            <person name="Graham J.E."/>
            <person name="Bryant D.A."/>
            <person name="Robb F."/>
            <person name="Colman A."/>
            <person name="Tallon L.J."/>
            <person name="Badger J.H."/>
            <person name="Madupu R."/>
            <person name="Ward N.L."/>
            <person name="Eisen J.A."/>
        </authorList>
    </citation>
    <scope>NUCLEOTIDE SEQUENCE [LARGE SCALE GENOMIC DNA]</scope>
    <source>
        <strain evidence="2">ATCC 27502 / DSM 5159 / P-2</strain>
        <plasmid evidence="1">unnamed</plasmid>
    </source>
</reference>
<keyword evidence="2" id="KW-1185">Reference proteome</keyword>
<dbReference type="KEGG" id="tro:trd_A0131"/>
<protein>
    <recommendedName>
        <fullName evidence="3">Ferritin-like domain-containing protein</fullName>
    </recommendedName>
</protein>
<dbReference type="OrthoDB" id="148321at2"/>
<dbReference type="SUPFAM" id="SSF47240">
    <property type="entry name" value="Ferritin-like"/>
    <property type="match status" value="1"/>
</dbReference>
<dbReference type="RefSeq" id="WP_012643187.1">
    <property type="nucleotide sequence ID" value="NC_011961.1"/>
</dbReference>
<evidence type="ECO:0000313" key="1">
    <source>
        <dbReference type="EMBL" id="ACM07200.1"/>
    </source>
</evidence>
<keyword evidence="1" id="KW-0614">Plasmid</keyword>
<proteinExistence type="predicted"/>
<name>B9L2W7_THERP</name>
<dbReference type="EMBL" id="CP001276">
    <property type="protein sequence ID" value="ACM07200.1"/>
    <property type="molecule type" value="Genomic_DNA"/>
</dbReference>